<dbReference type="Pfam" id="PF25975">
    <property type="entry name" value="CzcB_C"/>
    <property type="match status" value="1"/>
</dbReference>
<organism evidence="7">
    <name type="scientific">mine drainage metagenome</name>
    <dbReference type="NCBI Taxonomy" id="410659"/>
    <lineage>
        <taxon>unclassified sequences</taxon>
        <taxon>metagenomes</taxon>
        <taxon>ecological metagenomes</taxon>
    </lineage>
</organism>
<comment type="caution">
    <text evidence="7">The sequence shown here is derived from an EMBL/GenBank/DDBJ whole genome shotgun (WGS) entry which is preliminary data.</text>
</comment>
<dbReference type="FunFam" id="2.40.30.170:FF:000010">
    <property type="entry name" value="Efflux RND transporter periplasmic adaptor subunit"/>
    <property type="match status" value="1"/>
</dbReference>
<dbReference type="GO" id="GO:0030288">
    <property type="term" value="C:outer membrane-bounded periplasmic space"/>
    <property type="evidence" value="ECO:0007669"/>
    <property type="project" value="TreeGrafter"/>
</dbReference>
<sequence length="395" mass="42984">MKRFIVWSLCGALLLAGCNRKNTPKEEGDPKAESAKSDNLAEMGVSAQQHVGLAIAPAALTQLTEYLRVTGTVQPIDSRIGVVGPLARGRIVEVRAKVGDRVEAGQTLAIFDNIEAGELLSQEQSARAELERLKAQLIPATRQAERSQRLAEIGATAEKESETSQAEKQGVEANIRSQQAVIDGIAQRLRRFGVSDDRPRATFLTPLKAPFSGVVTKAQASPGDVVDAGRETFTVADLSRVWVQAEVYEKDLGRIRVGQTAFIAVDTYPNQSFEGKVAYISDVLDPQTRTARVRCEVPNRDLRLKTDMFANIQLPTKFSKKALAVPASALQEVEGKNVVFIRRSQTQFEKREVEKGVTVNNQTEIVSGLRPGEPVVTQGAFHLKSILAGGELGED</sequence>
<gene>
    <name evidence="7" type="ORF">CARN3_0737</name>
</gene>
<dbReference type="NCBIfam" id="TIGR01730">
    <property type="entry name" value="RND_mfp"/>
    <property type="match status" value="1"/>
</dbReference>
<feature type="domain" description="CusB-like beta-barrel" evidence="4">
    <location>
        <begin position="240"/>
        <end position="315"/>
    </location>
</feature>
<dbReference type="InterPro" id="IPR051909">
    <property type="entry name" value="MFP_Cation_Efflux"/>
</dbReference>
<evidence type="ECO:0000259" key="6">
    <source>
        <dbReference type="Pfam" id="PF25975"/>
    </source>
</evidence>
<evidence type="ECO:0000259" key="4">
    <source>
        <dbReference type="Pfam" id="PF25954"/>
    </source>
</evidence>
<accession>E6PXX7</accession>
<keyword evidence="2" id="KW-0813">Transport</keyword>
<evidence type="ECO:0000256" key="3">
    <source>
        <dbReference type="ARBA" id="ARBA00022833"/>
    </source>
</evidence>
<dbReference type="InterPro" id="IPR058792">
    <property type="entry name" value="Beta-barrel_RND_2"/>
</dbReference>
<name>E6PXX7_9ZZZZ</name>
<dbReference type="FunFam" id="2.40.420.20:FF:000006">
    <property type="entry name" value="RND family efflux transporter MFP subunit"/>
    <property type="match status" value="1"/>
</dbReference>
<dbReference type="GO" id="GO:0016020">
    <property type="term" value="C:membrane"/>
    <property type="evidence" value="ECO:0007669"/>
    <property type="project" value="InterPro"/>
</dbReference>
<keyword evidence="3" id="KW-0862">Zinc</keyword>
<dbReference type="SUPFAM" id="SSF111369">
    <property type="entry name" value="HlyD-like secretion proteins"/>
    <property type="match status" value="1"/>
</dbReference>
<dbReference type="GO" id="GO:0060003">
    <property type="term" value="P:copper ion export"/>
    <property type="evidence" value="ECO:0007669"/>
    <property type="project" value="TreeGrafter"/>
</dbReference>
<reference evidence="7" key="1">
    <citation type="submission" date="2009-10" db="EMBL/GenBank/DDBJ databases">
        <title>Diversity of trophic interactions inside an arsenic-rich microbial ecosystem.</title>
        <authorList>
            <person name="Bertin P.N."/>
            <person name="Heinrich-Salmeron A."/>
            <person name="Pelletier E."/>
            <person name="Goulhen-Chollet F."/>
            <person name="Arsene-Ploetze F."/>
            <person name="Gallien S."/>
            <person name="Calteau A."/>
            <person name="Vallenet D."/>
            <person name="Casiot C."/>
            <person name="Chane-Woon-Ming B."/>
            <person name="Giloteaux L."/>
            <person name="Barakat M."/>
            <person name="Bonnefoy V."/>
            <person name="Bruneel O."/>
            <person name="Chandler M."/>
            <person name="Cleiss J."/>
            <person name="Duran R."/>
            <person name="Elbaz-Poulichet F."/>
            <person name="Fonknechten N."/>
            <person name="Lauga B."/>
            <person name="Mornico D."/>
            <person name="Ortet P."/>
            <person name="Schaeffer C."/>
            <person name="Siguier P."/>
            <person name="Alexander Thil Smith A."/>
            <person name="Van Dorsselaer A."/>
            <person name="Weissenbach J."/>
            <person name="Medigue C."/>
            <person name="Le Paslier D."/>
        </authorList>
    </citation>
    <scope>NUCLEOTIDE SEQUENCE</scope>
</reference>
<dbReference type="AlphaFoldDB" id="E6PXX7"/>
<dbReference type="EMBL" id="CABN01000050">
    <property type="protein sequence ID" value="CBH99786.1"/>
    <property type="molecule type" value="Genomic_DNA"/>
</dbReference>
<proteinExistence type="inferred from homology"/>
<dbReference type="Gene3D" id="2.40.50.100">
    <property type="match status" value="1"/>
</dbReference>
<dbReference type="InterPro" id="IPR006143">
    <property type="entry name" value="RND_pump_MFP"/>
</dbReference>
<evidence type="ECO:0000256" key="2">
    <source>
        <dbReference type="ARBA" id="ARBA00022448"/>
    </source>
</evidence>
<evidence type="ECO:0000259" key="5">
    <source>
        <dbReference type="Pfam" id="PF25973"/>
    </source>
</evidence>
<dbReference type="InterPro" id="IPR058647">
    <property type="entry name" value="BSH_CzcB-like"/>
</dbReference>
<protein>
    <submittedName>
        <fullName evidence="7">Putative Heavy metal efflux pump, CzcB family</fullName>
    </submittedName>
</protein>
<dbReference type="Pfam" id="PF25973">
    <property type="entry name" value="BSH_CzcB"/>
    <property type="match status" value="1"/>
</dbReference>
<dbReference type="Pfam" id="PF25954">
    <property type="entry name" value="Beta-barrel_RND_2"/>
    <property type="match status" value="1"/>
</dbReference>
<feature type="domain" description="CzcB-like barrel-sandwich hybrid" evidence="5">
    <location>
        <begin position="82"/>
        <end position="237"/>
    </location>
</feature>
<dbReference type="PROSITE" id="PS51257">
    <property type="entry name" value="PROKAR_LIPOPROTEIN"/>
    <property type="match status" value="1"/>
</dbReference>
<evidence type="ECO:0000313" key="7">
    <source>
        <dbReference type="EMBL" id="CBH99786.1"/>
    </source>
</evidence>
<dbReference type="GO" id="GO:0022857">
    <property type="term" value="F:transmembrane transporter activity"/>
    <property type="evidence" value="ECO:0007669"/>
    <property type="project" value="InterPro"/>
</dbReference>
<dbReference type="PANTHER" id="PTHR30097:SF15">
    <property type="entry name" value="CATION EFFLUX SYSTEM PROTEIN CUSB"/>
    <property type="match status" value="1"/>
</dbReference>
<feature type="domain" description="CzcB-like C-terminal circularly permuted SH3-like" evidence="6">
    <location>
        <begin position="323"/>
        <end position="384"/>
    </location>
</feature>
<dbReference type="PANTHER" id="PTHR30097">
    <property type="entry name" value="CATION EFFLUX SYSTEM PROTEIN CUSB"/>
    <property type="match status" value="1"/>
</dbReference>
<evidence type="ECO:0000256" key="1">
    <source>
        <dbReference type="ARBA" id="ARBA00009477"/>
    </source>
</evidence>
<dbReference type="GO" id="GO:0046914">
    <property type="term" value="F:transition metal ion binding"/>
    <property type="evidence" value="ECO:0007669"/>
    <property type="project" value="TreeGrafter"/>
</dbReference>
<dbReference type="InterPro" id="IPR058649">
    <property type="entry name" value="CzcB_C"/>
</dbReference>
<comment type="similarity">
    <text evidence="1">Belongs to the membrane fusion protein (MFP) (TC 8.A.1) family.</text>
</comment>
<dbReference type="Gene3D" id="2.40.30.170">
    <property type="match status" value="1"/>
</dbReference>
<dbReference type="GO" id="GO:0015679">
    <property type="term" value="P:plasma membrane copper ion transport"/>
    <property type="evidence" value="ECO:0007669"/>
    <property type="project" value="TreeGrafter"/>
</dbReference>
<dbReference type="Gene3D" id="2.40.420.20">
    <property type="match status" value="1"/>
</dbReference>